<dbReference type="Proteomes" id="UP000699462">
    <property type="component" value="Unassembled WGS sequence"/>
</dbReference>
<protein>
    <submittedName>
        <fullName evidence="1">Uncharacterized protein</fullName>
    </submittedName>
</protein>
<keyword evidence="2" id="KW-1185">Reference proteome</keyword>
<dbReference type="AlphaFoldDB" id="A0A8T0DKX0"/>
<proteinExistence type="predicted"/>
<reference evidence="1 2" key="1">
    <citation type="submission" date="2019-07" db="EMBL/GenBank/DDBJ databases">
        <title>Annotation for the trematode Paragonimus westermani.</title>
        <authorList>
            <person name="Choi Y.-J."/>
        </authorList>
    </citation>
    <scope>NUCLEOTIDE SEQUENCE [LARGE SCALE GENOMIC DNA]</scope>
    <source>
        <strain evidence="1">180907_Pwestermani</strain>
    </source>
</reference>
<organism evidence="1 2">
    <name type="scientific">Paragonimus westermani</name>
    <dbReference type="NCBI Taxonomy" id="34504"/>
    <lineage>
        <taxon>Eukaryota</taxon>
        <taxon>Metazoa</taxon>
        <taxon>Spiralia</taxon>
        <taxon>Lophotrochozoa</taxon>
        <taxon>Platyhelminthes</taxon>
        <taxon>Trematoda</taxon>
        <taxon>Digenea</taxon>
        <taxon>Plagiorchiida</taxon>
        <taxon>Troglotremata</taxon>
        <taxon>Troglotrematidae</taxon>
        <taxon>Paragonimus</taxon>
    </lineage>
</organism>
<gene>
    <name evidence="1" type="ORF">P879_09155</name>
</gene>
<evidence type="ECO:0000313" key="2">
    <source>
        <dbReference type="Proteomes" id="UP000699462"/>
    </source>
</evidence>
<sequence>MMQIMLNVKDLSEEKIDWALDLLKTNPKSFFPVSNRSSEMEIHFVEILLSMLESVPDDRISLETLILCIIFWIPIAGDK</sequence>
<comment type="caution">
    <text evidence="1">The sequence shown here is derived from an EMBL/GenBank/DDBJ whole genome shotgun (WGS) entry which is preliminary data.</text>
</comment>
<evidence type="ECO:0000313" key="1">
    <source>
        <dbReference type="EMBL" id="KAF8567628.1"/>
    </source>
</evidence>
<dbReference type="EMBL" id="JTDF01003648">
    <property type="protein sequence ID" value="KAF8567628.1"/>
    <property type="molecule type" value="Genomic_DNA"/>
</dbReference>
<accession>A0A8T0DKX0</accession>
<name>A0A8T0DKX0_9TREM</name>